<evidence type="ECO:0000256" key="1">
    <source>
        <dbReference type="SAM" id="MobiDB-lite"/>
    </source>
</evidence>
<reference evidence="2" key="1">
    <citation type="journal article" date="2015" name="Nature">
        <title>Complex archaea that bridge the gap between prokaryotes and eukaryotes.</title>
        <authorList>
            <person name="Spang A."/>
            <person name="Saw J.H."/>
            <person name="Jorgensen S.L."/>
            <person name="Zaremba-Niedzwiedzka K."/>
            <person name="Martijn J."/>
            <person name="Lind A.E."/>
            <person name="van Eijk R."/>
            <person name="Schleper C."/>
            <person name="Guy L."/>
            <person name="Ettema T.J."/>
        </authorList>
    </citation>
    <scope>NUCLEOTIDE SEQUENCE</scope>
</reference>
<dbReference type="AlphaFoldDB" id="A0A0F9K577"/>
<accession>A0A0F9K577</accession>
<feature type="region of interest" description="Disordered" evidence="1">
    <location>
        <begin position="319"/>
        <end position="354"/>
    </location>
</feature>
<comment type="caution">
    <text evidence="2">The sequence shown here is derived from an EMBL/GenBank/DDBJ whole genome shotgun (WGS) entry which is preliminary data.</text>
</comment>
<dbReference type="EMBL" id="LAZR01016011">
    <property type="protein sequence ID" value="KKM06363.1"/>
    <property type="molecule type" value="Genomic_DNA"/>
</dbReference>
<evidence type="ECO:0000313" key="2">
    <source>
        <dbReference type="EMBL" id="KKM06363.1"/>
    </source>
</evidence>
<feature type="compositionally biased region" description="Acidic residues" evidence="1">
    <location>
        <begin position="319"/>
        <end position="331"/>
    </location>
</feature>
<sequence length="354" mass="39059">MRELHTRESRVRIAQAVREQLHGLRMGRLGDVGGPSELLLGQLAKVQAGRRKLSLCLSRGWLSAAQKVMQGIESTLRDVPHYVSQVQRAMEACRTSIPTLRDVAEELAQVEDEFDRVTYDPKAGTVSVTTEPIELDGVFLGDFEVRLEVSQLSSGRPETMFRVIARDPHPAATNEAVCHPHVSDERMCCGDATTPIRSALESGRLSGFFMIVRSVLTHYNPGSPYVALENWSGVACHDCGYGVAEDDACYCQCCDRHFCSDCFSYCRRCDEYLCLGCMSECPVCQDPVCESCLTTCPDCDSQLCRTCEDEQQCPCIEEREEQENENEDEDSPVGLGQGSRGSQARTDEAGGTAA</sequence>
<proteinExistence type="predicted"/>
<organism evidence="2">
    <name type="scientific">marine sediment metagenome</name>
    <dbReference type="NCBI Taxonomy" id="412755"/>
    <lineage>
        <taxon>unclassified sequences</taxon>
        <taxon>metagenomes</taxon>
        <taxon>ecological metagenomes</taxon>
    </lineage>
</organism>
<gene>
    <name evidence="2" type="ORF">LCGC14_1744770</name>
</gene>
<protein>
    <submittedName>
        <fullName evidence="2">Uncharacterized protein</fullName>
    </submittedName>
</protein>
<name>A0A0F9K577_9ZZZZ</name>